<name>A0A250X740_9CHLO</name>
<evidence type="ECO:0000256" key="1">
    <source>
        <dbReference type="ARBA" id="ARBA00009451"/>
    </source>
</evidence>
<proteinExistence type="inferred from homology"/>
<dbReference type="GO" id="GO:0005762">
    <property type="term" value="C:mitochondrial large ribosomal subunit"/>
    <property type="evidence" value="ECO:0007669"/>
    <property type="project" value="TreeGrafter"/>
</dbReference>
<evidence type="ECO:0000256" key="3">
    <source>
        <dbReference type="ARBA" id="ARBA00023274"/>
    </source>
</evidence>
<keyword evidence="7" id="KW-1185">Reference proteome</keyword>
<feature type="compositionally biased region" description="Basic and acidic residues" evidence="5">
    <location>
        <begin position="108"/>
        <end position="120"/>
    </location>
</feature>
<dbReference type="Gene3D" id="3.90.470.10">
    <property type="entry name" value="Ribosomal protein L22/L17"/>
    <property type="match status" value="1"/>
</dbReference>
<protein>
    <recommendedName>
        <fullName evidence="8">50S ribosomal protein L22, chloroplastic</fullName>
    </recommendedName>
</protein>
<dbReference type="InterPro" id="IPR047867">
    <property type="entry name" value="Ribosomal_uL22_bac/org-type"/>
</dbReference>
<dbReference type="Proteomes" id="UP000232323">
    <property type="component" value="Unassembled WGS sequence"/>
</dbReference>
<feature type="region of interest" description="Disordered" evidence="5">
    <location>
        <begin position="108"/>
        <end position="148"/>
    </location>
</feature>
<feature type="compositionally biased region" description="Polar residues" evidence="5">
    <location>
        <begin position="121"/>
        <end position="140"/>
    </location>
</feature>
<evidence type="ECO:0000313" key="7">
    <source>
        <dbReference type="Proteomes" id="UP000232323"/>
    </source>
</evidence>
<accession>A0A250X740</accession>
<organism evidence="6 7">
    <name type="scientific">Chlamydomonas eustigma</name>
    <dbReference type="NCBI Taxonomy" id="1157962"/>
    <lineage>
        <taxon>Eukaryota</taxon>
        <taxon>Viridiplantae</taxon>
        <taxon>Chlorophyta</taxon>
        <taxon>core chlorophytes</taxon>
        <taxon>Chlorophyceae</taxon>
        <taxon>CS clade</taxon>
        <taxon>Chlamydomonadales</taxon>
        <taxon>Chlamydomonadaceae</taxon>
        <taxon>Chlamydomonas</taxon>
    </lineage>
</organism>
<dbReference type="GO" id="GO:0006412">
    <property type="term" value="P:translation"/>
    <property type="evidence" value="ECO:0007669"/>
    <property type="project" value="InterPro"/>
</dbReference>
<dbReference type="Pfam" id="PF00237">
    <property type="entry name" value="Ribosomal_L22"/>
    <property type="match status" value="1"/>
</dbReference>
<evidence type="ECO:0000256" key="5">
    <source>
        <dbReference type="SAM" id="MobiDB-lite"/>
    </source>
</evidence>
<sequence length="350" mass="39935">MSLQYRSVFSLVRSIHTVKFFGYDGVTTSLDHKHDYGRSNRQSSERSFQVTRGFQASYSDYIQDGRTQANMHMQASTSYTPVFTSYFNNAPFLAMRHFSSTTYATLDKADTHQSEPREAQSQRSVQSPLQNLFETLSPPNSEKRSPVPTYDHVPRLWTWYRMDDEREEQAKERSALKERYADAGYAKRVNAKQSVKKLDRVIKMIRGLAYQEAVNQCRMWPLKAARILIECLDKALENARDKGLDESRLVVATLYATKGVHEQTGLIYMGKGFAAKKISRRSHITIVLREAYDSDSMQKAASHGSVFGPIGRGRRAPRGINFAARVVSPTMTMSGAGLKPRRRFAYWLEV</sequence>
<dbReference type="GO" id="GO:0003735">
    <property type="term" value="F:structural constituent of ribosome"/>
    <property type="evidence" value="ECO:0007669"/>
    <property type="project" value="InterPro"/>
</dbReference>
<dbReference type="AlphaFoldDB" id="A0A250X740"/>
<comment type="similarity">
    <text evidence="1 4">Belongs to the universal ribosomal protein uL22 family.</text>
</comment>
<gene>
    <name evidence="6" type="ORF">CEUSTIGMA_g6342.t1</name>
</gene>
<dbReference type="SUPFAM" id="SSF54843">
    <property type="entry name" value="Ribosomal protein L22"/>
    <property type="match status" value="1"/>
</dbReference>
<keyword evidence="2 4" id="KW-0689">Ribosomal protein</keyword>
<evidence type="ECO:0000256" key="2">
    <source>
        <dbReference type="ARBA" id="ARBA00022980"/>
    </source>
</evidence>
<evidence type="ECO:0008006" key="8">
    <source>
        <dbReference type="Google" id="ProtNLM"/>
    </source>
</evidence>
<evidence type="ECO:0000313" key="6">
    <source>
        <dbReference type="EMBL" id="GAX78903.1"/>
    </source>
</evidence>
<reference evidence="6 7" key="1">
    <citation type="submission" date="2017-08" db="EMBL/GenBank/DDBJ databases">
        <title>Acidophilic green algal genome provides insights into adaptation to an acidic environment.</title>
        <authorList>
            <person name="Hirooka S."/>
            <person name="Hirose Y."/>
            <person name="Kanesaki Y."/>
            <person name="Higuchi S."/>
            <person name="Fujiwara T."/>
            <person name="Onuma R."/>
            <person name="Era A."/>
            <person name="Ohbayashi R."/>
            <person name="Uzuka A."/>
            <person name="Nozaki H."/>
            <person name="Yoshikawa H."/>
            <person name="Miyagishima S.Y."/>
        </authorList>
    </citation>
    <scope>NUCLEOTIDE SEQUENCE [LARGE SCALE GENOMIC DNA]</scope>
    <source>
        <strain evidence="6 7">NIES-2499</strain>
    </source>
</reference>
<dbReference type="InterPro" id="IPR036394">
    <property type="entry name" value="Ribosomal_uL22_sf"/>
</dbReference>
<comment type="caution">
    <text evidence="6">The sequence shown here is derived from an EMBL/GenBank/DDBJ whole genome shotgun (WGS) entry which is preliminary data.</text>
</comment>
<dbReference type="PANTHER" id="PTHR13501">
    <property type="entry name" value="CHLOROPLAST 50S RIBOSOMAL PROTEIN L22-RELATED"/>
    <property type="match status" value="1"/>
</dbReference>
<dbReference type="EMBL" id="BEGY01000036">
    <property type="protein sequence ID" value="GAX78903.1"/>
    <property type="molecule type" value="Genomic_DNA"/>
</dbReference>
<dbReference type="PANTHER" id="PTHR13501:SF8">
    <property type="entry name" value="LARGE RIBOSOMAL SUBUNIT PROTEIN UL22M"/>
    <property type="match status" value="1"/>
</dbReference>
<dbReference type="InterPro" id="IPR001063">
    <property type="entry name" value="Ribosomal_uL22"/>
</dbReference>
<evidence type="ECO:0000256" key="4">
    <source>
        <dbReference type="RuleBase" id="RU004005"/>
    </source>
</evidence>
<dbReference type="OrthoDB" id="416470at2759"/>
<keyword evidence="3 4" id="KW-0687">Ribonucleoprotein</keyword>